<organism evidence="9">
    <name type="scientific">marine metagenome</name>
    <dbReference type="NCBI Taxonomy" id="408172"/>
    <lineage>
        <taxon>unclassified sequences</taxon>
        <taxon>metagenomes</taxon>
        <taxon>ecological metagenomes</taxon>
    </lineage>
</organism>
<dbReference type="PANTHER" id="PTHR43697:SF1">
    <property type="entry name" value="SERINE--TRNA LIGASE"/>
    <property type="match status" value="1"/>
</dbReference>
<dbReference type="Pfam" id="PF02403">
    <property type="entry name" value="Seryl_tRNA_N"/>
    <property type="match status" value="1"/>
</dbReference>
<comment type="catalytic activity">
    <reaction evidence="7">
        <text>tRNA(Ser) + L-serine + ATP = L-seryl-tRNA(Ser) + AMP + diphosphate + H(+)</text>
        <dbReference type="Rhea" id="RHEA:12292"/>
        <dbReference type="Rhea" id="RHEA-COMP:9669"/>
        <dbReference type="Rhea" id="RHEA-COMP:9703"/>
        <dbReference type="ChEBI" id="CHEBI:15378"/>
        <dbReference type="ChEBI" id="CHEBI:30616"/>
        <dbReference type="ChEBI" id="CHEBI:33019"/>
        <dbReference type="ChEBI" id="CHEBI:33384"/>
        <dbReference type="ChEBI" id="CHEBI:78442"/>
        <dbReference type="ChEBI" id="CHEBI:78533"/>
        <dbReference type="ChEBI" id="CHEBI:456215"/>
        <dbReference type="EC" id="6.1.1.11"/>
    </reaction>
</comment>
<keyword evidence="4" id="KW-0648">Protein biosynthesis</keyword>
<dbReference type="InterPro" id="IPR015866">
    <property type="entry name" value="Ser-tRNA-synth_1_N"/>
</dbReference>
<dbReference type="PANTHER" id="PTHR43697">
    <property type="entry name" value="SERYL-TRNA SYNTHETASE"/>
    <property type="match status" value="1"/>
</dbReference>
<dbReference type="InterPro" id="IPR010978">
    <property type="entry name" value="tRNA-bd_arm"/>
</dbReference>
<evidence type="ECO:0000256" key="2">
    <source>
        <dbReference type="ARBA" id="ARBA00010728"/>
    </source>
</evidence>
<dbReference type="AlphaFoldDB" id="A0A381WI40"/>
<dbReference type="GO" id="GO:0000166">
    <property type="term" value="F:nucleotide binding"/>
    <property type="evidence" value="ECO:0007669"/>
    <property type="project" value="InterPro"/>
</dbReference>
<comment type="similarity">
    <text evidence="2">Belongs to the class-II aminoacyl-tRNA synthetase family. Type-1 seryl-tRNA synthetase subfamily.</text>
</comment>
<feature type="domain" description="Serine-tRNA synthetase type1 N-terminal" evidence="8">
    <location>
        <begin position="23"/>
        <end position="133"/>
    </location>
</feature>
<evidence type="ECO:0000256" key="3">
    <source>
        <dbReference type="ARBA" id="ARBA00022490"/>
    </source>
</evidence>
<feature type="non-terminal residue" evidence="9">
    <location>
        <position position="228"/>
    </location>
</feature>
<comment type="pathway">
    <text evidence="1">Aminoacyl-tRNA biosynthesis; selenocysteinyl-tRNA(Sec) biosynthesis; L-seryl-tRNA(Sec) from L-serine and tRNA(Sec): step 1/1.</text>
</comment>
<dbReference type="GO" id="GO:0004828">
    <property type="term" value="F:serine-tRNA ligase activity"/>
    <property type="evidence" value="ECO:0007669"/>
    <property type="project" value="UniProtKB-EC"/>
</dbReference>
<dbReference type="SUPFAM" id="SSF55681">
    <property type="entry name" value="Class II aaRS and biotin synthetases"/>
    <property type="match status" value="1"/>
</dbReference>
<reference evidence="9" key="1">
    <citation type="submission" date="2018-05" db="EMBL/GenBank/DDBJ databases">
        <authorList>
            <person name="Lanie J.A."/>
            <person name="Ng W.-L."/>
            <person name="Kazmierczak K.M."/>
            <person name="Andrzejewski T.M."/>
            <person name="Davidsen T.M."/>
            <person name="Wayne K.J."/>
            <person name="Tettelin H."/>
            <person name="Glass J.I."/>
            <person name="Rusch D."/>
            <person name="Podicherti R."/>
            <person name="Tsui H.-C.T."/>
            <person name="Winkler M.E."/>
        </authorList>
    </citation>
    <scope>NUCLEOTIDE SEQUENCE</scope>
</reference>
<dbReference type="Gene3D" id="1.10.287.40">
    <property type="entry name" value="Serine-tRNA synthetase, tRNA binding domain"/>
    <property type="match status" value="1"/>
</dbReference>
<evidence type="ECO:0000256" key="4">
    <source>
        <dbReference type="ARBA" id="ARBA00022917"/>
    </source>
</evidence>
<dbReference type="EMBL" id="UINC01011874">
    <property type="protein sequence ID" value="SVA52139.1"/>
    <property type="molecule type" value="Genomic_DNA"/>
</dbReference>
<sequence>MALQPRPSQCLAPPINHPILPPVLDIRQIRDNPGHIRERLATRGEEFAAKVDDAVRLDAERRETITAVEELKASRNSASKEIGALMGQKKTDEAEAKKAEVRDIGEQISALDNKAAQADGELREILLRLPNLPHADVPVGASENDNVETRQWGEKPRFDFEPKPHTELCESLGLVDFARGAKLAGSGFLLYSGWGARLERALIQYLLDLHVHEHGYTEVSPPFIVGYD</sequence>
<name>A0A381WI40_9ZZZZ</name>
<dbReference type="InterPro" id="IPR045864">
    <property type="entry name" value="aa-tRNA-synth_II/BPL/LPL"/>
</dbReference>
<evidence type="ECO:0000256" key="5">
    <source>
        <dbReference type="ARBA" id="ARBA00033352"/>
    </source>
</evidence>
<accession>A0A381WI40</accession>
<dbReference type="Gene3D" id="3.30.930.10">
    <property type="entry name" value="Bira Bifunctional Protein, Domain 2"/>
    <property type="match status" value="1"/>
</dbReference>
<gene>
    <name evidence="9" type="ORF">METZ01_LOCUS104993</name>
</gene>
<protein>
    <recommendedName>
        <fullName evidence="5">Seryl-tRNA(Ser/Sec) synthetase</fullName>
    </recommendedName>
</protein>
<evidence type="ECO:0000256" key="7">
    <source>
        <dbReference type="ARBA" id="ARBA00048823"/>
    </source>
</evidence>
<comment type="catalytic activity">
    <reaction evidence="6">
        <text>tRNA(Sec) + L-serine + ATP = L-seryl-tRNA(Sec) + AMP + diphosphate + H(+)</text>
        <dbReference type="Rhea" id="RHEA:42580"/>
        <dbReference type="Rhea" id="RHEA-COMP:9742"/>
        <dbReference type="Rhea" id="RHEA-COMP:10128"/>
        <dbReference type="ChEBI" id="CHEBI:15378"/>
        <dbReference type="ChEBI" id="CHEBI:30616"/>
        <dbReference type="ChEBI" id="CHEBI:33019"/>
        <dbReference type="ChEBI" id="CHEBI:33384"/>
        <dbReference type="ChEBI" id="CHEBI:78442"/>
        <dbReference type="ChEBI" id="CHEBI:78533"/>
        <dbReference type="ChEBI" id="CHEBI:456215"/>
        <dbReference type="EC" id="6.1.1.11"/>
    </reaction>
</comment>
<evidence type="ECO:0000256" key="6">
    <source>
        <dbReference type="ARBA" id="ARBA00047929"/>
    </source>
</evidence>
<proteinExistence type="inferred from homology"/>
<dbReference type="GO" id="GO:0006412">
    <property type="term" value="P:translation"/>
    <property type="evidence" value="ECO:0007669"/>
    <property type="project" value="UniProtKB-KW"/>
</dbReference>
<evidence type="ECO:0000313" key="9">
    <source>
        <dbReference type="EMBL" id="SVA52139.1"/>
    </source>
</evidence>
<dbReference type="InterPro" id="IPR042103">
    <property type="entry name" value="SerRS_1_N_sf"/>
</dbReference>
<keyword evidence="3" id="KW-0963">Cytoplasm</keyword>
<dbReference type="SUPFAM" id="SSF46589">
    <property type="entry name" value="tRNA-binding arm"/>
    <property type="match status" value="1"/>
</dbReference>
<evidence type="ECO:0000256" key="1">
    <source>
        <dbReference type="ARBA" id="ARBA00005045"/>
    </source>
</evidence>
<evidence type="ECO:0000259" key="8">
    <source>
        <dbReference type="Pfam" id="PF02403"/>
    </source>
</evidence>